<dbReference type="Pfam" id="PF14329">
    <property type="entry name" value="DUF4386"/>
    <property type="match status" value="1"/>
</dbReference>
<proteinExistence type="predicted"/>
<feature type="transmembrane region" description="Helical" evidence="1">
    <location>
        <begin position="138"/>
        <end position="158"/>
    </location>
</feature>
<name>A0A1M6K734_9FLAO</name>
<keyword evidence="3" id="KW-1185">Reference proteome</keyword>
<feature type="transmembrane region" description="Helical" evidence="1">
    <location>
        <begin position="194"/>
        <end position="212"/>
    </location>
</feature>
<gene>
    <name evidence="2" type="ORF">SAMN04488508_110111</name>
</gene>
<accession>A0A1M6K734</accession>
<reference evidence="3" key="1">
    <citation type="submission" date="2016-11" db="EMBL/GenBank/DDBJ databases">
        <authorList>
            <person name="Varghese N."/>
            <person name="Submissions S."/>
        </authorList>
    </citation>
    <scope>NUCLEOTIDE SEQUENCE [LARGE SCALE GENOMIC DNA]</scope>
    <source>
        <strain evidence="3">DSM 22623</strain>
    </source>
</reference>
<keyword evidence="1" id="KW-0472">Membrane</keyword>
<dbReference type="RefSeq" id="WP_073320576.1">
    <property type="nucleotide sequence ID" value="NZ_FQYP01000010.1"/>
</dbReference>
<feature type="transmembrane region" description="Helical" evidence="1">
    <location>
        <begin position="12"/>
        <end position="30"/>
    </location>
</feature>
<feature type="transmembrane region" description="Helical" evidence="1">
    <location>
        <begin position="83"/>
        <end position="108"/>
    </location>
</feature>
<dbReference type="Proteomes" id="UP000184432">
    <property type="component" value="Unassembled WGS sequence"/>
</dbReference>
<dbReference type="STRING" id="570521.SAMN04488508_110111"/>
<feature type="transmembrane region" description="Helical" evidence="1">
    <location>
        <begin position="50"/>
        <end position="71"/>
    </location>
</feature>
<organism evidence="2 3">
    <name type="scientific">Aquimarina spongiae</name>
    <dbReference type="NCBI Taxonomy" id="570521"/>
    <lineage>
        <taxon>Bacteria</taxon>
        <taxon>Pseudomonadati</taxon>
        <taxon>Bacteroidota</taxon>
        <taxon>Flavobacteriia</taxon>
        <taxon>Flavobacteriales</taxon>
        <taxon>Flavobacteriaceae</taxon>
        <taxon>Aquimarina</taxon>
    </lineage>
</organism>
<evidence type="ECO:0000256" key="1">
    <source>
        <dbReference type="SAM" id="Phobius"/>
    </source>
</evidence>
<protein>
    <recommendedName>
        <fullName evidence="4">DUF4386 domain-containing protein</fullName>
    </recommendedName>
</protein>
<sequence>MNFNPKTGMVLGYLFLFQFVLGVLINFYLLGPVIFDNDFLTLTASHETEIVTATLLAVLLGCISLWIAITLKPFFDTYSRRLGMLYLVLTVVSFAATLIDNTVLLSLLSISSDYVEADIASQAYLKSSGALFLEVRGWIHMMDMLVGGLSVMVLYYGFCKTSLIPSLFSILGCLAAITMLSNVLWSLYDSGLMILYLPIGLLQIAISFWLIIKGFNLEKLISIER</sequence>
<dbReference type="EMBL" id="FQYP01000010">
    <property type="protein sequence ID" value="SHJ54791.1"/>
    <property type="molecule type" value="Genomic_DNA"/>
</dbReference>
<evidence type="ECO:0000313" key="2">
    <source>
        <dbReference type="EMBL" id="SHJ54791.1"/>
    </source>
</evidence>
<dbReference type="InterPro" id="IPR025495">
    <property type="entry name" value="DUF4386"/>
</dbReference>
<keyword evidence="1" id="KW-1133">Transmembrane helix</keyword>
<feature type="transmembrane region" description="Helical" evidence="1">
    <location>
        <begin position="167"/>
        <end position="188"/>
    </location>
</feature>
<evidence type="ECO:0008006" key="4">
    <source>
        <dbReference type="Google" id="ProtNLM"/>
    </source>
</evidence>
<dbReference type="AlphaFoldDB" id="A0A1M6K734"/>
<dbReference type="OrthoDB" id="1176146at2"/>
<keyword evidence="1" id="KW-0812">Transmembrane</keyword>
<evidence type="ECO:0000313" key="3">
    <source>
        <dbReference type="Proteomes" id="UP000184432"/>
    </source>
</evidence>